<keyword evidence="4" id="KW-0378">Hydrolase</keyword>
<feature type="domain" description="DUF559" evidence="7">
    <location>
        <begin position="108"/>
        <end position="148"/>
    </location>
</feature>
<dbReference type="GO" id="GO:0004519">
    <property type="term" value="F:endonuclease activity"/>
    <property type="evidence" value="ECO:0007669"/>
    <property type="project" value="UniProtKB-KW"/>
</dbReference>
<keyword evidence="5" id="KW-0234">DNA repair</keyword>
<dbReference type="SUPFAM" id="SSF52980">
    <property type="entry name" value="Restriction endonuclease-like"/>
    <property type="match status" value="1"/>
</dbReference>
<dbReference type="Pfam" id="PF04480">
    <property type="entry name" value="DUF559"/>
    <property type="match status" value="1"/>
</dbReference>
<keyword evidence="3" id="KW-0227">DNA damage</keyword>
<dbReference type="InterPro" id="IPR004603">
    <property type="entry name" value="DNA_mismatch_endonuc_vsr"/>
</dbReference>
<reference evidence="8 9" key="1">
    <citation type="submission" date="2020-11" db="EMBL/GenBank/DDBJ databases">
        <title>Pedobacter endophytica, an endophytic bacteria isolated form Carex pumila.</title>
        <authorList>
            <person name="Peng Y."/>
            <person name="Jiang L."/>
            <person name="Lee J."/>
        </authorList>
    </citation>
    <scope>NUCLEOTIDE SEQUENCE [LARGE SCALE GENOMIC DNA]</scope>
    <source>
        <strain evidence="8 9">JBR3-12</strain>
    </source>
</reference>
<dbReference type="GO" id="GO:0006298">
    <property type="term" value="P:mismatch repair"/>
    <property type="evidence" value="ECO:0007669"/>
    <property type="project" value="InterPro"/>
</dbReference>
<keyword evidence="9" id="KW-1185">Reference proteome</keyword>
<accession>A0A7U3SQ29</accession>
<evidence type="ECO:0000313" key="9">
    <source>
        <dbReference type="Proteomes" id="UP000594759"/>
    </source>
</evidence>
<dbReference type="InterPro" id="IPR011335">
    <property type="entry name" value="Restrct_endonuc-II-like"/>
</dbReference>
<keyword evidence="2 8" id="KW-0255">Endonuclease</keyword>
<evidence type="ECO:0000256" key="4">
    <source>
        <dbReference type="ARBA" id="ARBA00022801"/>
    </source>
</evidence>
<dbReference type="InterPro" id="IPR007569">
    <property type="entry name" value="DUF559"/>
</dbReference>
<dbReference type="Gene3D" id="3.40.960.10">
    <property type="entry name" value="VSR Endonuclease"/>
    <property type="match status" value="1"/>
</dbReference>
<evidence type="ECO:0000256" key="2">
    <source>
        <dbReference type="ARBA" id="ARBA00022759"/>
    </source>
</evidence>
<evidence type="ECO:0000313" key="8">
    <source>
        <dbReference type="EMBL" id="QPH37871.1"/>
    </source>
</evidence>
<gene>
    <name evidence="8" type="ORF">IZT61_12190</name>
</gene>
<comment type="similarity">
    <text evidence="6">Belongs to the Vsr family.</text>
</comment>
<dbReference type="NCBIfam" id="TIGR00632">
    <property type="entry name" value="vsr"/>
    <property type="match status" value="1"/>
</dbReference>
<protein>
    <submittedName>
        <fullName evidence="8">Very short patch repair endonuclease</fullName>
    </submittedName>
</protein>
<evidence type="ECO:0000256" key="1">
    <source>
        <dbReference type="ARBA" id="ARBA00022722"/>
    </source>
</evidence>
<evidence type="ECO:0000256" key="5">
    <source>
        <dbReference type="ARBA" id="ARBA00023204"/>
    </source>
</evidence>
<dbReference type="CDD" id="cd00221">
    <property type="entry name" value="Vsr"/>
    <property type="match status" value="1"/>
</dbReference>
<dbReference type="AlphaFoldDB" id="A0A7U3SQ29"/>
<organism evidence="8 9">
    <name type="scientific">Pedobacter endophyticus</name>
    <dbReference type="NCBI Taxonomy" id="2789740"/>
    <lineage>
        <taxon>Bacteria</taxon>
        <taxon>Pseudomonadati</taxon>
        <taxon>Bacteroidota</taxon>
        <taxon>Sphingobacteriia</taxon>
        <taxon>Sphingobacteriales</taxon>
        <taxon>Sphingobacteriaceae</taxon>
        <taxon>Pedobacter</taxon>
    </lineage>
</organism>
<keyword evidence="1" id="KW-0540">Nuclease</keyword>
<dbReference type="Proteomes" id="UP000594759">
    <property type="component" value="Chromosome"/>
</dbReference>
<proteinExistence type="inferred from homology"/>
<dbReference type="KEGG" id="pex:IZT61_12190"/>
<dbReference type="RefSeq" id="WP_196097183.1">
    <property type="nucleotide sequence ID" value="NZ_CP064939.1"/>
</dbReference>
<evidence type="ECO:0000256" key="3">
    <source>
        <dbReference type="ARBA" id="ARBA00022763"/>
    </source>
</evidence>
<name>A0A7U3SQ29_9SPHI</name>
<evidence type="ECO:0000256" key="6">
    <source>
        <dbReference type="ARBA" id="ARBA00029466"/>
    </source>
</evidence>
<sequence length="161" mass="18790">MDGQKKNFLKPSLGDIGIVIPASRSYNMSRIKAKNTKAELRLRKALWAKNIRFRIHPTGVIGKPDIFIAKYHLVIFVDGDFWHGYKWNENKDRIKSNADFWIAKIERNMKRDVNVNLALSQIGFTVMRFWEHQVKSELDKCVNQVVLYIESSKLSLIPDKE</sequence>
<dbReference type="Pfam" id="PF03852">
    <property type="entry name" value="Vsr"/>
    <property type="match status" value="1"/>
</dbReference>
<dbReference type="GO" id="GO:0016787">
    <property type="term" value="F:hydrolase activity"/>
    <property type="evidence" value="ECO:0007669"/>
    <property type="project" value="UniProtKB-KW"/>
</dbReference>
<dbReference type="EMBL" id="CP064939">
    <property type="protein sequence ID" value="QPH37871.1"/>
    <property type="molecule type" value="Genomic_DNA"/>
</dbReference>
<evidence type="ECO:0000259" key="7">
    <source>
        <dbReference type="Pfam" id="PF04480"/>
    </source>
</evidence>